<evidence type="ECO:0000256" key="1">
    <source>
        <dbReference type="ARBA" id="ARBA00022553"/>
    </source>
</evidence>
<dbReference type="AlphaFoldDB" id="A0A6M0S437"/>
<dbReference type="InterPro" id="IPR051813">
    <property type="entry name" value="HepT_RNase_toxin"/>
</dbReference>
<accession>A0A6M0S437</accession>
<comment type="caution">
    <text evidence="6">The sequence shown here is derived from an EMBL/GenBank/DDBJ whole genome shotgun (WGS) entry which is preliminary data.</text>
</comment>
<proteinExistence type="predicted"/>
<keyword evidence="2" id="KW-1277">Toxin-antitoxin system</keyword>
<dbReference type="GO" id="GO:0110001">
    <property type="term" value="C:toxin-antitoxin complex"/>
    <property type="evidence" value="ECO:0007669"/>
    <property type="project" value="InterPro"/>
</dbReference>
<keyword evidence="4" id="KW-0547">Nucleotide-binding</keyword>
<reference evidence="6 7" key="1">
    <citation type="journal article" date="2020" name="Microb. Ecol.">
        <title>Ecogenomics of the Marine Benthic Filamentous Cyanobacterium Adonisia.</title>
        <authorList>
            <person name="Walter J.M."/>
            <person name="Coutinho F.H."/>
            <person name="Leomil L."/>
            <person name="Hargreaves P.I."/>
            <person name="Campeao M.E."/>
            <person name="Vieira V.V."/>
            <person name="Silva B.S."/>
            <person name="Fistarol G.O."/>
            <person name="Salomon P.S."/>
            <person name="Sawabe T."/>
            <person name="Mino S."/>
            <person name="Hosokawa M."/>
            <person name="Miyashita H."/>
            <person name="Maruyama F."/>
            <person name="van Verk M.C."/>
            <person name="Dutilh B.E."/>
            <person name="Thompson C.C."/>
            <person name="Thompson F.L."/>
        </authorList>
    </citation>
    <scope>NUCLEOTIDE SEQUENCE [LARGE SCALE GENOMIC DNA]</scope>
    <source>
        <strain evidence="6 7">CCMR0082</strain>
    </source>
</reference>
<evidence type="ECO:0000256" key="2">
    <source>
        <dbReference type="ARBA" id="ARBA00022649"/>
    </source>
</evidence>
<dbReference type="PANTHER" id="PTHR34139:SF1">
    <property type="entry name" value="RNASE MJ1380-RELATED"/>
    <property type="match status" value="1"/>
</dbReference>
<dbReference type="InterPro" id="IPR008201">
    <property type="entry name" value="HepT-like"/>
</dbReference>
<name>A0A6M0S437_9CYAN</name>
<keyword evidence="3" id="KW-0540">Nuclease</keyword>
<dbReference type="EMBL" id="QZCE01000002">
    <property type="protein sequence ID" value="NEZ63145.1"/>
    <property type="molecule type" value="Genomic_DNA"/>
</dbReference>
<dbReference type="GO" id="GO:0016787">
    <property type="term" value="F:hydrolase activity"/>
    <property type="evidence" value="ECO:0007669"/>
    <property type="project" value="UniProtKB-KW"/>
</dbReference>
<sequence length="118" mass="13924">MSDLNRDAAAIWDMARAIREIQEFTADFSEDSFLETLWIKRVVERNFEILGEACRRVSVEFQQAHPEIDWRNTVALRNIIAHRYERVNYKLLWMIIQNTLPALLMSLDSLLQDMPAID</sequence>
<dbReference type="RefSeq" id="WP_163662303.1">
    <property type="nucleotide sequence ID" value="NZ_QZCE01000002.1"/>
</dbReference>
<evidence type="ECO:0000256" key="5">
    <source>
        <dbReference type="ARBA" id="ARBA00022801"/>
    </source>
</evidence>
<evidence type="ECO:0000313" key="7">
    <source>
        <dbReference type="Proteomes" id="UP000473574"/>
    </source>
</evidence>
<keyword evidence="5" id="KW-0378">Hydrolase</keyword>
<dbReference type="GO" id="GO:0000166">
    <property type="term" value="F:nucleotide binding"/>
    <property type="evidence" value="ECO:0007669"/>
    <property type="project" value="UniProtKB-KW"/>
</dbReference>
<organism evidence="6 7">
    <name type="scientific">Adonisia turfae CCMR0082</name>
    <dbReference type="NCBI Taxonomy" id="2304604"/>
    <lineage>
        <taxon>Bacteria</taxon>
        <taxon>Bacillati</taxon>
        <taxon>Cyanobacteriota</taxon>
        <taxon>Adonisia</taxon>
        <taxon>Adonisia turfae</taxon>
    </lineage>
</organism>
<dbReference type="Proteomes" id="UP000473574">
    <property type="component" value="Unassembled WGS sequence"/>
</dbReference>
<evidence type="ECO:0000256" key="3">
    <source>
        <dbReference type="ARBA" id="ARBA00022722"/>
    </source>
</evidence>
<keyword evidence="1" id="KW-0597">Phosphoprotein</keyword>
<gene>
    <name evidence="6" type="ORF">D0962_10185</name>
</gene>
<dbReference type="GO" id="GO:0004540">
    <property type="term" value="F:RNA nuclease activity"/>
    <property type="evidence" value="ECO:0007669"/>
    <property type="project" value="InterPro"/>
</dbReference>
<dbReference type="PANTHER" id="PTHR34139">
    <property type="entry name" value="UPF0331 PROTEIN MJ0127"/>
    <property type="match status" value="1"/>
</dbReference>
<evidence type="ECO:0000256" key="4">
    <source>
        <dbReference type="ARBA" id="ARBA00022741"/>
    </source>
</evidence>
<dbReference type="Pfam" id="PF01934">
    <property type="entry name" value="HepT-like"/>
    <property type="match status" value="1"/>
</dbReference>
<protein>
    <submittedName>
        <fullName evidence="6">DUF86 domain-containing protein</fullName>
    </submittedName>
</protein>
<evidence type="ECO:0000313" key="6">
    <source>
        <dbReference type="EMBL" id="NEZ63145.1"/>
    </source>
</evidence>